<dbReference type="PROSITE" id="PS50931">
    <property type="entry name" value="HTH_LYSR"/>
    <property type="match status" value="1"/>
</dbReference>
<keyword evidence="3" id="KW-0238">DNA-binding</keyword>
<dbReference type="OrthoDB" id="116299at2"/>
<dbReference type="GO" id="GO:0006351">
    <property type="term" value="P:DNA-templated transcription"/>
    <property type="evidence" value="ECO:0007669"/>
    <property type="project" value="TreeGrafter"/>
</dbReference>
<keyword evidence="4" id="KW-0804">Transcription</keyword>
<dbReference type="AlphaFoldDB" id="A0A261RK08"/>
<dbReference type="InterPro" id="IPR058163">
    <property type="entry name" value="LysR-type_TF_proteobact-type"/>
</dbReference>
<dbReference type="Pfam" id="PF03466">
    <property type="entry name" value="LysR_substrate"/>
    <property type="match status" value="1"/>
</dbReference>
<keyword evidence="7" id="KW-1185">Reference proteome</keyword>
<dbReference type="PANTHER" id="PTHR30537">
    <property type="entry name" value="HTH-TYPE TRANSCRIPTIONAL REGULATOR"/>
    <property type="match status" value="1"/>
</dbReference>
<gene>
    <name evidence="6" type="ORF">CAL19_07190</name>
</gene>
<dbReference type="InterPro" id="IPR000847">
    <property type="entry name" value="LysR_HTH_N"/>
</dbReference>
<proteinExistence type="inferred from homology"/>
<dbReference type="CDD" id="cd08422">
    <property type="entry name" value="PBP2_CrgA_like"/>
    <property type="match status" value="1"/>
</dbReference>
<sequence>MEFFVEVAKTCNFGRAAANLGVPKSTVSRQVAELERSLGLRLLSRTTRRVELTDAGLLYFERCQRIVSEAQVAHEELQKLVETPSGPLRVNMPADFGTDFLAEVFMEFSQRYPEVTFYLDLASPEHAGRVFQRCDISIEIGELPDSSQIARLLGLLPAYLYASPEYLQRHGAPRHPDDLTRHECLEFRAHDGKVTRWPLSRGDERLEITPGKRFSANSVPMVRSLASLGAGIAVLAPARSVRQDVEQRRLQRVLPGWQAGPFPVYAVTDTRLLPAKTRIFIEFLVERLRDGGLAPQHNAPLLQ</sequence>
<dbReference type="SUPFAM" id="SSF53850">
    <property type="entry name" value="Periplasmic binding protein-like II"/>
    <property type="match status" value="1"/>
</dbReference>
<organism evidence="6 7">
    <name type="scientific">Bordetella genomosp. 7</name>
    <dbReference type="NCBI Taxonomy" id="1416805"/>
    <lineage>
        <taxon>Bacteria</taxon>
        <taxon>Pseudomonadati</taxon>
        <taxon>Pseudomonadota</taxon>
        <taxon>Betaproteobacteria</taxon>
        <taxon>Burkholderiales</taxon>
        <taxon>Alcaligenaceae</taxon>
        <taxon>Bordetella</taxon>
    </lineage>
</organism>
<evidence type="ECO:0000259" key="5">
    <source>
        <dbReference type="PROSITE" id="PS50931"/>
    </source>
</evidence>
<evidence type="ECO:0000256" key="4">
    <source>
        <dbReference type="ARBA" id="ARBA00023163"/>
    </source>
</evidence>
<dbReference type="Pfam" id="PF00126">
    <property type="entry name" value="HTH_1"/>
    <property type="match status" value="1"/>
</dbReference>
<name>A0A261RK08_9BORD</name>
<dbReference type="Gene3D" id="3.40.190.290">
    <property type="match status" value="1"/>
</dbReference>
<dbReference type="GO" id="GO:0003700">
    <property type="term" value="F:DNA-binding transcription factor activity"/>
    <property type="evidence" value="ECO:0007669"/>
    <property type="project" value="InterPro"/>
</dbReference>
<dbReference type="Gene3D" id="1.10.10.10">
    <property type="entry name" value="Winged helix-like DNA-binding domain superfamily/Winged helix DNA-binding domain"/>
    <property type="match status" value="1"/>
</dbReference>
<dbReference type="PANTHER" id="PTHR30537:SF5">
    <property type="entry name" value="HTH-TYPE TRANSCRIPTIONAL ACTIVATOR TTDR-RELATED"/>
    <property type="match status" value="1"/>
</dbReference>
<evidence type="ECO:0000256" key="2">
    <source>
        <dbReference type="ARBA" id="ARBA00023015"/>
    </source>
</evidence>
<accession>A0A261RK08</accession>
<comment type="similarity">
    <text evidence="1">Belongs to the LysR transcriptional regulatory family.</text>
</comment>
<feature type="domain" description="HTH lysR-type" evidence="5">
    <location>
        <begin position="1"/>
        <end position="53"/>
    </location>
</feature>
<dbReference type="GO" id="GO:0043565">
    <property type="term" value="F:sequence-specific DNA binding"/>
    <property type="evidence" value="ECO:0007669"/>
    <property type="project" value="TreeGrafter"/>
</dbReference>
<dbReference type="Proteomes" id="UP000216947">
    <property type="component" value="Unassembled WGS sequence"/>
</dbReference>
<dbReference type="SUPFAM" id="SSF46785">
    <property type="entry name" value="Winged helix' DNA-binding domain"/>
    <property type="match status" value="1"/>
</dbReference>
<keyword evidence="2" id="KW-0805">Transcription regulation</keyword>
<evidence type="ECO:0000256" key="3">
    <source>
        <dbReference type="ARBA" id="ARBA00023125"/>
    </source>
</evidence>
<dbReference type="FunFam" id="1.10.10.10:FF:000001">
    <property type="entry name" value="LysR family transcriptional regulator"/>
    <property type="match status" value="1"/>
</dbReference>
<dbReference type="InterPro" id="IPR036390">
    <property type="entry name" value="WH_DNA-bd_sf"/>
</dbReference>
<evidence type="ECO:0000256" key="1">
    <source>
        <dbReference type="ARBA" id="ARBA00009437"/>
    </source>
</evidence>
<dbReference type="EMBL" id="NEVK01000003">
    <property type="protein sequence ID" value="OZI25241.1"/>
    <property type="molecule type" value="Genomic_DNA"/>
</dbReference>
<dbReference type="InterPro" id="IPR005119">
    <property type="entry name" value="LysR_subst-bd"/>
</dbReference>
<protein>
    <submittedName>
        <fullName evidence="6">LysR family transcriptional regulator</fullName>
    </submittedName>
</protein>
<reference evidence="7" key="1">
    <citation type="submission" date="2017-05" db="EMBL/GenBank/DDBJ databases">
        <title>Complete and WGS of Bordetella genogroups.</title>
        <authorList>
            <person name="Spilker T."/>
            <person name="Lipuma J."/>
        </authorList>
    </citation>
    <scope>NUCLEOTIDE SEQUENCE [LARGE SCALE GENOMIC DNA]</scope>
    <source>
        <strain evidence="7">AU18089</strain>
    </source>
</reference>
<dbReference type="InterPro" id="IPR036388">
    <property type="entry name" value="WH-like_DNA-bd_sf"/>
</dbReference>
<evidence type="ECO:0000313" key="7">
    <source>
        <dbReference type="Proteomes" id="UP000216947"/>
    </source>
</evidence>
<comment type="caution">
    <text evidence="6">The sequence shown here is derived from an EMBL/GenBank/DDBJ whole genome shotgun (WGS) entry which is preliminary data.</text>
</comment>
<evidence type="ECO:0000313" key="6">
    <source>
        <dbReference type="EMBL" id="OZI25241.1"/>
    </source>
</evidence>